<dbReference type="Gene3D" id="3.60.10.10">
    <property type="entry name" value="Endonuclease/exonuclease/phosphatase"/>
    <property type="match status" value="1"/>
</dbReference>
<comment type="cofactor">
    <cofactor evidence="4">
        <name>Mg(2+)</name>
        <dbReference type="ChEBI" id="CHEBI:18420"/>
    </cofactor>
    <cofactor evidence="4">
        <name>Mn(2+)</name>
        <dbReference type="ChEBI" id="CHEBI:29035"/>
    </cofactor>
    <text evidence="4">Probably binds two magnesium or manganese ions per subunit.</text>
</comment>
<evidence type="ECO:0000313" key="5">
    <source>
        <dbReference type="Ensembl" id="ENSACLP00000041619.1"/>
    </source>
</evidence>
<feature type="binding site" evidence="4">
    <location>
        <position position="35"/>
    </location>
    <ligand>
        <name>Mg(2+)</name>
        <dbReference type="ChEBI" id="CHEBI:18420"/>
        <label>1</label>
    </ligand>
</feature>
<evidence type="ECO:0000256" key="2">
    <source>
        <dbReference type="ARBA" id="ARBA00022801"/>
    </source>
</evidence>
<dbReference type="GO" id="GO:0003906">
    <property type="term" value="F:DNA-(apurinic or apyrimidinic site) endonuclease activity"/>
    <property type="evidence" value="ECO:0007669"/>
    <property type="project" value="TreeGrafter"/>
</dbReference>
<dbReference type="Proteomes" id="UP000265100">
    <property type="component" value="Chromosome 17"/>
</dbReference>
<organism evidence="5 6">
    <name type="scientific">Astatotilapia calliptera</name>
    <name type="common">Eastern happy</name>
    <name type="synonym">Chromis callipterus</name>
    <dbReference type="NCBI Taxonomy" id="8154"/>
    <lineage>
        <taxon>Eukaryota</taxon>
        <taxon>Metazoa</taxon>
        <taxon>Chordata</taxon>
        <taxon>Craniata</taxon>
        <taxon>Vertebrata</taxon>
        <taxon>Euteleostomi</taxon>
        <taxon>Actinopterygii</taxon>
        <taxon>Neopterygii</taxon>
        <taxon>Teleostei</taxon>
        <taxon>Neoteleostei</taxon>
        <taxon>Acanthomorphata</taxon>
        <taxon>Ovalentaria</taxon>
        <taxon>Cichlomorphae</taxon>
        <taxon>Cichliformes</taxon>
        <taxon>Cichlidae</taxon>
        <taxon>African cichlids</taxon>
        <taxon>Pseudocrenilabrinae</taxon>
        <taxon>Haplochromini</taxon>
        <taxon>Astatotilapia</taxon>
    </lineage>
</organism>
<dbReference type="InterPro" id="IPR004808">
    <property type="entry name" value="AP_endonuc_1"/>
</dbReference>
<reference evidence="5" key="4">
    <citation type="submission" date="2025-09" db="UniProtKB">
        <authorList>
            <consortium name="Ensembl"/>
        </authorList>
    </citation>
    <scope>IDENTIFICATION</scope>
</reference>
<sequence>MFTSWNFKGLGRALKRGKVMSHLKHLSSDRIFLQETHIHSNEQRCLRANWVSKVYWSTFTSKARGVAILIRKTTPFIFGSVVTDPDGRFVLVSGSINSFPLVLLNIYAPNFDCPDFFSKIFDLISEYNMSNIIGGDFNCYFDPVLDRLSTKIALTTRS</sequence>
<dbReference type="Ensembl" id="ENSACLT00000086467.1">
    <property type="protein sequence ID" value="ENSACLP00000041619.1"/>
    <property type="gene ID" value="ENSACLG00000033036.1"/>
</dbReference>
<dbReference type="GeneTree" id="ENSGT01140000282594"/>
<dbReference type="GO" id="GO:0008311">
    <property type="term" value="F:double-stranded DNA 3'-5' DNA exonuclease activity"/>
    <property type="evidence" value="ECO:0007669"/>
    <property type="project" value="TreeGrafter"/>
</dbReference>
<dbReference type="GO" id="GO:0008081">
    <property type="term" value="F:phosphoric diester hydrolase activity"/>
    <property type="evidence" value="ECO:0007669"/>
    <property type="project" value="TreeGrafter"/>
</dbReference>
<dbReference type="GO" id="GO:0046872">
    <property type="term" value="F:metal ion binding"/>
    <property type="evidence" value="ECO:0007669"/>
    <property type="project" value="UniProtKB-KW"/>
</dbReference>
<dbReference type="GO" id="GO:0006284">
    <property type="term" value="P:base-excision repair"/>
    <property type="evidence" value="ECO:0007669"/>
    <property type="project" value="TreeGrafter"/>
</dbReference>
<reference evidence="5 6" key="1">
    <citation type="submission" date="2018-05" db="EMBL/GenBank/DDBJ databases">
        <authorList>
            <person name="Datahose"/>
        </authorList>
    </citation>
    <scope>NUCLEOTIDE SEQUENCE</scope>
</reference>
<reference evidence="5" key="3">
    <citation type="submission" date="2025-08" db="UniProtKB">
        <authorList>
            <consortium name="Ensembl"/>
        </authorList>
    </citation>
    <scope>IDENTIFICATION</scope>
</reference>
<evidence type="ECO:0000313" key="6">
    <source>
        <dbReference type="Proteomes" id="UP000265100"/>
    </source>
</evidence>
<keyword evidence="4" id="KW-0464">Manganese</keyword>
<proteinExistence type="predicted"/>
<evidence type="ECO:0008006" key="7">
    <source>
        <dbReference type="Google" id="ProtNLM"/>
    </source>
</evidence>
<dbReference type="SUPFAM" id="SSF56219">
    <property type="entry name" value="DNase I-like"/>
    <property type="match status" value="1"/>
</dbReference>
<dbReference type="PANTHER" id="PTHR22748:SF26">
    <property type="entry name" value="ENDONUCLEASE_EXONUCLEASE_PHOSPHATASE DOMAIN-CONTAINING PROTEIN"/>
    <property type="match status" value="1"/>
</dbReference>
<dbReference type="InterPro" id="IPR036691">
    <property type="entry name" value="Endo/exonu/phosph_ase_sf"/>
</dbReference>
<evidence type="ECO:0000256" key="1">
    <source>
        <dbReference type="ARBA" id="ARBA00022723"/>
    </source>
</evidence>
<reference evidence="6" key="2">
    <citation type="submission" date="2023-03" db="EMBL/GenBank/DDBJ databases">
        <authorList>
            <consortium name="Wellcome Sanger Institute Data Sharing"/>
        </authorList>
    </citation>
    <scope>NUCLEOTIDE SEQUENCE [LARGE SCALE GENOMIC DNA]</scope>
</reference>
<accession>A0AAX7SBX7</accession>
<dbReference type="AlphaFoldDB" id="A0AAX7SBX7"/>
<keyword evidence="1 4" id="KW-0479">Metal-binding</keyword>
<dbReference type="GO" id="GO:0005634">
    <property type="term" value="C:nucleus"/>
    <property type="evidence" value="ECO:0007669"/>
    <property type="project" value="TreeGrafter"/>
</dbReference>
<name>A0AAX7SBX7_ASTCA</name>
<evidence type="ECO:0000256" key="4">
    <source>
        <dbReference type="PIRSR" id="PIRSR604808-2"/>
    </source>
</evidence>
<keyword evidence="2" id="KW-0378">Hydrolase</keyword>
<evidence type="ECO:0000256" key="3">
    <source>
        <dbReference type="ARBA" id="ARBA00022842"/>
    </source>
</evidence>
<dbReference type="PANTHER" id="PTHR22748">
    <property type="entry name" value="AP ENDONUCLEASE"/>
    <property type="match status" value="1"/>
</dbReference>
<protein>
    <recommendedName>
        <fullName evidence="7">Endonuclease/exonuclease/phosphatase domain-containing protein</fullName>
    </recommendedName>
</protein>
<feature type="binding site" evidence="4">
    <location>
        <position position="6"/>
    </location>
    <ligand>
        <name>Mg(2+)</name>
        <dbReference type="ChEBI" id="CHEBI:18420"/>
        <label>1</label>
    </ligand>
</feature>
<keyword evidence="6" id="KW-1185">Reference proteome</keyword>
<keyword evidence="3 4" id="KW-0460">Magnesium</keyword>